<gene>
    <name evidence="2" type="ORF">IDJ77_16695</name>
</gene>
<organism evidence="2 3">
    <name type="scientific">Mucilaginibacter pankratovii</name>
    <dbReference type="NCBI Taxonomy" id="2772110"/>
    <lineage>
        <taxon>Bacteria</taxon>
        <taxon>Pseudomonadati</taxon>
        <taxon>Bacteroidota</taxon>
        <taxon>Sphingobacteriia</taxon>
        <taxon>Sphingobacteriales</taxon>
        <taxon>Sphingobacteriaceae</taxon>
        <taxon>Mucilaginibacter</taxon>
    </lineage>
</organism>
<dbReference type="RefSeq" id="WP_191190108.1">
    <property type="nucleotide sequence ID" value="NZ_JACWMY010000008.1"/>
</dbReference>
<evidence type="ECO:0000313" key="2">
    <source>
        <dbReference type="EMBL" id="MBD1365455.1"/>
    </source>
</evidence>
<reference evidence="2 3" key="1">
    <citation type="submission" date="2020-09" db="EMBL/GenBank/DDBJ databases">
        <title>Novel species of Mucilaginibacter isolated from a glacier on the Tibetan Plateau.</title>
        <authorList>
            <person name="Liu Q."/>
            <person name="Xin Y.-H."/>
        </authorList>
    </citation>
    <scope>NUCLEOTIDE SEQUENCE [LARGE SCALE GENOMIC DNA]</scope>
    <source>
        <strain evidence="2 3">ZT4R22</strain>
    </source>
</reference>
<proteinExistence type="predicted"/>
<dbReference type="Proteomes" id="UP000606600">
    <property type="component" value="Unassembled WGS sequence"/>
</dbReference>
<comment type="caution">
    <text evidence="2">The sequence shown here is derived from an EMBL/GenBank/DDBJ whole genome shotgun (WGS) entry which is preliminary data.</text>
</comment>
<feature type="region of interest" description="Disordered" evidence="1">
    <location>
        <begin position="166"/>
        <end position="185"/>
    </location>
</feature>
<feature type="compositionally biased region" description="Pro residues" evidence="1">
    <location>
        <begin position="175"/>
        <end position="185"/>
    </location>
</feature>
<evidence type="ECO:0000256" key="1">
    <source>
        <dbReference type="SAM" id="MobiDB-lite"/>
    </source>
</evidence>
<evidence type="ECO:0000313" key="3">
    <source>
        <dbReference type="Proteomes" id="UP000606600"/>
    </source>
</evidence>
<keyword evidence="3" id="KW-1185">Reference proteome</keyword>
<name>A0ABR7WT55_9SPHI</name>
<sequence length="185" mass="20976">MKKPIAIFLLAILLFNIGGQLLFHQYFTYKCDRFFNQQIAQNHYNLKDLTEVKIAVNLPNLGDDADYEDIAGQINFESSSYNYVKMKLTKTAMYLMCVPNYETTKLSGQNIIEARGIKDMPVPKKNHVPFGKLLLVAYSHQHLQYRFATPIVTTFKKIHPHIQQDISSSSIEGPGQPPDGPGILS</sequence>
<protein>
    <submittedName>
        <fullName evidence="2">Uncharacterized protein</fullName>
    </submittedName>
</protein>
<accession>A0ABR7WT55</accession>
<dbReference type="EMBL" id="JACWMY010000008">
    <property type="protein sequence ID" value="MBD1365455.1"/>
    <property type="molecule type" value="Genomic_DNA"/>
</dbReference>